<feature type="region of interest" description="Disordered" evidence="1">
    <location>
        <begin position="71"/>
        <end position="128"/>
    </location>
</feature>
<protein>
    <submittedName>
        <fullName evidence="2">Uncharacterized protein</fullName>
    </submittedName>
</protein>
<gene>
    <name evidence="2" type="ORF">HAX54_042296</name>
</gene>
<organism evidence="2 3">
    <name type="scientific">Datura stramonium</name>
    <name type="common">Jimsonweed</name>
    <name type="synonym">Common thornapple</name>
    <dbReference type="NCBI Taxonomy" id="4076"/>
    <lineage>
        <taxon>Eukaryota</taxon>
        <taxon>Viridiplantae</taxon>
        <taxon>Streptophyta</taxon>
        <taxon>Embryophyta</taxon>
        <taxon>Tracheophyta</taxon>
        <taxon>Spermatophyta</taxon>
        <taxon>Magnoliopsida</taxon>
        <taxon>eudicotyledons</taxon>
        <taxon>Gunneridae</taxon>
        <taxon>Pentapetalae</taxon>
        <taxon>asterids</taxon>
        <taxon>lamiids</taxon>
        <taxon>Solanales</taxon>
        <taxon>Solanaceae</taxon>
        <taxon>Solanoideae</taxon>
        <taxon>Datureae</taxon>
        <taxon>Datura</taxon>
    </lineage>
</organism>
<comment type="caution">
    <text evidence="2">The sequence shown here is derived from an EMBL/GenBank/DDBJ whole genome shotgun (WGS) entry which is preliminary data.</text>
</comment>
<proteinExistence type="predicted"/>
<dbReference type="Proteomes" id="UP000823775">
    <property type="component" value="Unassembled WGS sequence"/>
</dbReference>
<reference evidence="2 3" key="1">
    <citation type="journal article" date="2021" name="BMC Genomics">
        <title>Datura genome reveals duplications of psychoactive alkaloid biosynthetic genes and high mutation rate following tissue culture.</title>
        <authorList>
            <person name="Rajewski A."/>
            <person name="Carter-House D."/>
            <person name="Stajich J."/>
            <person name="Litt A."/>
        </authorList>
    </citation>
    <scope>NUCLEOTIDE SEQUENCE [LARGE SCALE GENOMIC DNA]</scope>
    <source>
        <strain evidence="2">AR-01</strain>
    </source>
</reference>
<dbReference type="EMBL" id="JACEIK010000621">
    <property type="protein sequence ID" value="MCD7459915.1"/>
    <property type="molecule type" value="Genomic_DNA"/>
</dbReference>
<evidence type="ECO:0000313" key="2">
    <source>
        <dbReference type="EMBL" id="MCD7459915.1"/>
    </source>
</evidence>
<evidence type="ECO:0000313" key="3">
    <source>
        <dbReference type="Proteomes" id="UP000823775"/>
    </source>
</evidence>
<feature type="compositionally biased region" description="Low complexity" evidence="1">
    <location>
        <begin position="73"/>
        <end position="85"/>
    </location>
</feature>
<accession>A0ABS8SM85</accession>
<keyword evidence="3" id="KW-1185">Reference proteome</keyword>
<feature type="compositionally biased region" description="Basic and acidic residues" evidence="1">
    <location>
        <begin position="103"/>
        <end position="112"/>
    </location>
</feature>
<feature type="compositionally biased region" description="Basic and acidic residues" evidence="1">
    <location>
        <begin position="119"/>
        <end position="128"/>
    </location>
</feature>
<evidence type="ECO:0000256" key="1">
    <source>
        <dbReference type="SAM" id="MobiDB-lite"/>
    </source>
</evidence>
<name>A0ABS8SM85_DATST</name>
<sequence>MAWKVPILVKHFPSLSTPKNDSALTDSFLIRVNDTKTLSIRNFNENLMEDNRVDISMFGWTSTLDFDSHLDPTTTARDPTSTTLTERLDTRPLHPALLAPETRSPHPIEMRDLTSTSIENRRLTSIHD</sequence>